<dbReference type="Ensembl" id="ENSNGAT00000018831.1">
    <property type="protein sequence ID" value="ENSNGAP00000013254.1"/>
    <property type="gene ID" value="ENSNGAG00000014896.1"/>
</dbReference>
<evidence type="ECO:0000256" key="7">
    <source>
        <dbReference type="ARBA" id="ARBA00023040"/>
    </source>
</evidence>
<dbReference type="GO" id="GO:0004984">
    <property type="term" value="F:olfactory receptor activity"/>
    <property type="evidence" value="ECO:0007669"/>
    <property type="project" value="InterPro"/>
</dbReference>
<organism evidence="13 14">
    <name type="scientific">Nannospalax galili</name>
    <name type="common">Northern Israeli blind subterranean mole rat</name>
    <name type="synonym">Spalax galili</name>
    <dbReference type="NCBI Taxonomy" id="1026970"/>
    <lineage>
        <taxon>Eukaryota</taxon>
        <taxon>Metazoa</taxon>
        <taxon>Chordata</taxon>
        <taxon>Craniata</taxon>
        <taxon>Vertebrata</taxon>
        <taxon>Euteleostomi</taxon>
        <taxon>Mammalia</taxon>
        <taxon>Eutheria</taxon>
        <taxon>Euarchontoglires</taxon>
        <taxon>Glires</taxon>
        <taxon>Rodentia</taxon>
        <taxon>Myomorpha</taxon>
        <taxon>Muroidea</taxon>
        <taxon>Spalacidae</taxon>
        <taxon>Spalacinae</taxon>
        <taxon>Nannospalax</taxon>
    </lineage>
</organism>
<evidence type="ECO:0000256" key="2">
    <source>
        <dbReference type="ARBA" id="ARBA00022475"/>
    </source>
</evidence>
<keyword evidence="2" id="KW-1003">Cell membrane</keyword>
<name>A0A8C6R9A4_NANGA</name>
<evidence type="ECO:0000256" key="4">
    <source>
        <dbReference type="ARBA" id="ARBA00022692"/>
    </source>
</evidence>
<evidence type="ECO:0000256" key="1">
    <source>
        <dbReference type="ARBA" id="ARBA00004651"/>
    </source>
</evidence>
<dbReference type="GeneTree" id="ENSGT01150000286988"/>
<keyword evidence="6 11" id="KW-1133">Transmembrane helix</keyword>
<keyword evidence="14" id="KW-1185">Reference proteome</keyword>
<reference evidence="13" key="2">
    <citation type="submission" date="2025-09" db="UniProtKB">
        <authorList>
            <consortium name="Ensembl"/>
        </authorList>
    </citation>
    <scope>IDENTIFICATION</scope>
</reference>
<evidence type="ECO:0000256" key="9">
    <source>
        <dbReference type="ARBA" id="ARBA00023170"/>
    </source>
</evidence>
<dbReference type="InterPro" id="IPR017452">
    <property type="entry name" value="GPCR_Rhodpsn_7TM"/>
</dbReference>
<evidence type="ECO:0000256" key="5">
    <source>
        <dbReference type="ARBA" id="ARBA00022725"/>
    </source>
</evidence>
<feature type="transmembrane region" description="Helical" evidence="11">
    <location>
        <begin position="153"/>
        <end position="179"/>
    </location>
</feature>
<feature type="transmembrane region" description="Helical" evidence="11">
    <location>
        <begin position="79"/>
        <end position="102"/>
    </location>
</feature>
<sequence>IRGRSITWITEFILLGFSDFPRITALMDSHLHTPMHFFLSNLSFIDLCFVSSPAPNVLSHLFKGEQTISFVGSMAYDRYAVICYPLLYVSIMSPTLCVWMVLGSYVAGLTGSSSQTCALLQLNFCGPNVIRHFFCDISQLVHLSCTGKFFAEVLLVILTMMFGMANAFAIMISCVHIIFSMVKITSAKGRSKAFSTCASHLTAVSLFYGSGVVVYLLFSSGGSFNFDRFESRLRNNEIKDVKRFQKTGSC</sequence>
<dbReference type="GO" id="GO:0005886">
    <property type="term" value="C:plasma membrane"/>
    <property type="evidence" value="ECO:0007669"/>
    <property type="project" value="UniProtKB-SubCell"/>
</dbReference>
<protein>
    <recommendedName>
        <fullName evidence="12">G-protein coupled receptors family 1 profile domain-containing protein</fullName>
    </recommendedName>
</protein>
<dbReference type="Gene3D" id="1.20.1070.10">
    <property type="entry name" value="Rhodopsin 7-helix transmembrane proteins"/>
    <property type="match status" value="1"/>
</dbReference>
<dbReference type="PROSITE" id="PS50262">
    <property type="entry name" value="G_PROTEIN_RECEP_F1_2"/>
    <property type="match status" value="1"/>
</dbReference>
<accession>A0A8C6R9A4</accession>
<dbReference type="AlphaFoldDB" id="A0A8C6R9A4"/>
<dbReference type="GO" id="GO:0004930">
    <property type="term" value="F:G protein-coupled receptor activity"/>
    <property type="evidence" value="ECO:0007669"/>
    <property type="project" value="UniProtKB-KW"/>
</dbReference>
<evidence type="ECO:0000313" key="13">
    <source>
        <dbReference type="Ensembl" id="ENSNGAP00000013254.1"/>
    </source>
</evidence>
<dbReference type="PRINTS" id="PR00245">
    <property type="entry name" value="OLFACTORYR"/>
</dbReference>
<evidence type="ECO:0000259" key="12">
    <source>
        <dbReference type="PROSITE" id="PS50262"/>
    </source>
</evidence>
<evidence type="ECO:0000256" key="8">
    <source>
        <dbReference type="ARBA" id="ARBA00023136"/>
    </source>
</evidence>
<keyword evidence="7" id="KW-0297">G-protein coupled receptor</keyword>
<keyword evidence="5" id="KW-0552">Olfaction</keyword>
<keyword evidence="10" id="KW-0807">Transducer</keyword>
<evidence type="ECO:0000256" key="11">
    <source>
        <dbReference type="SAM" id="Phobius"/>
    </source>
</evidence>
<dbReference type="Pfam" id="PF13853">
    <property type="entry name" value="7tm_4"/>
    <property type="match status" value="1"/>
</dbReference>
<keyword evidence="4 11" id="KW-0812">Transmembrane</keyword>
<keyword evidence="3" id="KW-0716">Sensory transduction</keyword>
<comment type="subcellular location">
    <subcellularLocation>
        <location evidence="1">Cell membrane</location>
        <topology evidence="1">Multi-pass membrane protein</topology>
    </subcellularLocation>
</comment>
<dbReference type="PANTHER" id="PTHR26452">
    <property type="entry name" value="OLFACTORY RECEPTOR"/>
    <property type="match status" value="1"/>
</dbReference>
<dbReference type="SUPFAM" id="SSF81321">
    <property type="entry name" value="Family A G protein-coupled receptor-like"/>
    <property type="match status" value="1"/>
</dbReference>
<proteinExistence type="predicted"/>
<dbReference type="OMA" id="RSITWIT"/>
<evidence type="ECO:0000313" key="14">
    <source>
        <dbReference type="Proteomes" id="UP000694381"/>
    </source>
</evidence>
<feature type="transmembrane region" description="Helical" evidence="11">
    <location>
        <begin position="200"/>
        <end position="218"/>
    </location>
</feature>
<dbReference type="InterPro" id="IPR000725">
    <property type="entry name" value="Olfact_rcpt"/>
</dbReference>
<dbReference type="InterPro" id="IPR050516">
    <property type="entry name" value="Olfactory_GPCR"/>
</dbReference>
<keyword evidence="9" id="KW-0675">Receptor</keyword>
<reference evidence="13" key="1">
    <citation type="submission" date="2025-08" db="UniProtKB">
        <authorList>
            <consortium name="Ensembl"/>
        </authorList>
    </citation>
    <scope>IDENTIFICATION</scope>
</reference>
<dbReference type="Proteomes" id="UP000694381">
    <property type="component" value="Unassembled WGS sequence"/>
</dbReference>
<keyword evidence="8 11" id="KW-0472">Membrane</keyword>
<evidence type="ECO:0000256" key="3">
    <source>
        <dbReference type="ARBA" id="ARBA00022606"/>
    </source>
</evidence>
<evidence type="ECO:0000256" key="10">
    <source>
        <dbReference type="ARBA" id="ARBA00023224"/>
    </source>
</evidence>
<feature type="domain" description="G-protein coupled receptors family 1 profile" evidence="12">
    <location>
        <begin position="74"/>
        <end position="217"/>
    </location>
</feature>
<evidence type="ECO:0000256" key="6">
    <source>
        <dbReference type="ARBA" id="ARBA00022989"/>
    </source>
</evidence>